<dbReference type="PROSITE" id="PS51186">
    <property type="entry name" value="GNAT"/>
    <property type="match status" value="1"/>
</dbReference>
<evidence type="ECO:0000313" key="4">
    <source>
        <dbReference type="EMBL" id="SJM60036.1"/>
    </source>
</evidence>
<evidence type="ECO:0000256" key="2">
    <source>
        <dbReference type="ARBA" id="ARBA00023315"/>
    </source>
</evidence>
<accession>A0A1R4FVV5</accession>
<dbReference type="SUPFAM" id="SSF55729">
    <property type="entry name" value="Acyl-CoA N-acyltransferases (Nat)"/>
    <property type="match status" value="1"/>
</dbReference>
<dbReference type="RefSeq" id="WP_086991894.1">
    <property type="nucleotide sequence ID" value="NZ_FUHU01000028.1"/>
</dbReference>
<keyword evidence="5" id="KW-1185">Reference proteome</keyword>
<evidence type="ECO:0000313" key="5">
    <source>
        <dbReference type="Proteomes" id="UP000195787"/>
    </source>
</evidence>
<dbReference type="AlphaFoldDB" id="A0A1R4FVV5"/>
<name>A0A1R4FVV5_9MICO</name>
<evidence type="ECO:0000256" key="1">
    <source>
        <dbReference type="ARBA" id="ARBA00022679"/>
    </source>
</evidence>
<protein>
    <submittedName>
        <fullName evidence="4">GCN5-related N-acetyltransferase</fullName>
    </submittedName>
</protein>
<keyword evidence="1 4" id="KW-0808">Transferase</keyword>
<dbReference type="Proteomes" id="UP000195787">
    <property type="component" value="Unassembled WGS sequence"/>
</dbReference>
<dbReference type="Pfam" id="PF00583">
    <property type="entry name" value="Acetyltransf_1"/>
    <property type="match status" value="1"/>
</dbReference>
<proteinExistence type="predicted"/>
<keyword evidence="2" id="KW-0012">Acyltransferase</keyword>
<dbReference type="InterPro" id="IPR016181">
    <property type="entry name" value="Acyl_CoA_acyltransferase"/>
</dbReference>
<dbReference type="InterPro" id="IPR050832">
    <property type="entry name" value="Bact_Acetyltransf"/>
</dbReference>
<organism evidence="4 5">
    <name type="scientific">Agrococcus casei LMG 22410</name>
    <dbReference type="NCBI Taxonomy" id="1255656"/>
    <lineage>
        <taxon>Bacteria</taxon>
        <taxon>Bacillati</taxon>
        <taxon>Actinomycetota</taxon>
        <taxon>Actinomycetes</taxon>
        <taxon>Micrococcales</taxon>
        <taxon>Microbacteriaceae</taxon>
        <taxon>Agrococcus</taxon>
    </lineage>
</organism>
<dbReference type="Gene3D" id="3.40.630.30">
    <property type="match status" value="1"/>
</dbReference>
<feature type="domain" description="N-acetyltransferase" evidence="3">
    <location>
        <begin position="9"/>
        <end position="176"/>
    </location>
</feature>
<dbReference type="InterPro" id="IPR000182">
    <property type="entry name" value="GNAT_dom"/>
</dbReference>
<dbReference type="EMBL" id="FUHU01000028">
    <property type="protein sequence ID" value="SJM60036.1"/>
    <property type="molecule type" value="Genomic_DNA"/>
</dbReference>
<dbReference type="CDD" id="cd04301">
    <property type="entry name" value="NAT_SF"/>
    <property type="match status" value="1"/>
</dbReference>
<reference evidence="4 5" key="1">
    <citation type="submission" date="2017-02" db="EMBL/GenBank/DDBJ databases">
        <authorList>
            <person name="Peterson S.W."/>
        </authorList>
    </citation>
    <scope>NUCLEOTIDE SEQUENCE [LARGE SCALE GENOMIC DNA]</scope>
    <source>
        <strain evidence="4 5">LMG 22410</strain>
    </source>
</reference>
<dbReference type="PANTHER" id="PTHR43877">
    <property type="entry name" value="AMINOALKYLPHOSPHONATE N-ACETYLTRANSFERASE-RELATED-RELATED"/>
    <property type="match status" value="1"/>
</dbReference>
<dbReference type="GeneID" id="303174344"/>
<gene>
    <name evidence="4" type="ORF">CZ674_06930</name>
</gene>
<sequence length="185" mass="20044">METIDAAQAVIREPAATDAERWDEFIVAEQAAVYRGVVPDDFAERQRAQRDRAARTAAFAHPSTTVRLIAEIDGELVGAVEACDAPAAWERSLGLADDAPADRELGRLYVSERARGTGLAAKLMDAALGADDAYLWIIDGNERAKRFYARRGFVDYGESVAAGPSWGGVSMRRMVRRAGDAAQSN</sequence>
<dbReference type="PANTHER" id="PTHR43877:SF2">
    <property type="entry name" value="AMINOALKYLPHOSPHONATE N-ACETYLTRANSFERASE-RELATED"/>
    <property type="match status" value="1"/>
</dbReference>
<evidence type="ECO:0000259" key="3">
    <source>
        <dbReference type="PROSITE" id="PS51186"/>
    </source>
</evidence>
<dbReference type="GO" id="GO:0016747">
    <property type="term" value="F:acyltransferase activity, transferring groups other than amino-acyl groups"/>
    <property type="evidence" value="ECO:0007669"/>
    <property type="project" value="InterPro"/>
</dbReference>